<feature type="compositionally biased region" description="Low complexity" evidence="4">
    <location>
        <begin position="1"/>
        <end position="18"/>
    </location>
</feature>
<proteinExistence type="predicted"/>
<feature type="compositionally biased region" description="Gly residues" evidence="4">
    <location>
        <begin position="123"/>
        <end position="136"/>
    </location>
</feature>
<keyword evidence="1" id="KW-0479">Metal-binding</keyword>
<sequence>PSFFPLSLPFPLFSPNSSQSKQPMEENQANKRVGNSEREDEGVVGEPAASAALAADESSTRRDHPMDNVDNEPSPSHSNCIDSLSLTEFVPPSTSGSNVNLVHDPSQRLNADSDTGAKPSGSGTSGSGASGSGASGSGTKVIPVLPRQKINAVSSTGTNPSGSGASGSGPDEPTGSEFQKPESSGRGRAGTISLASSRSSQPRDPEFKYHSMTRANLKEWASSWRCSLDYCKTGRFDKFTPAQNRKAFVLLCGHLLCERCRTTLRNNSGGGALKCPIRSCPQMHTTVDFQAAPIVSHIETMLVYLSPQGFGCRSCSLAKYERERSEWSYFEQCASSTLLIGAAGYPHYPREMMRFCTSCEVYEYPWCCGLKVPEPMFVCLFCSIDHDKTYPNYPAPFESVDETQVSRPSKVEFLTRESKRHIGDPWHLAFLPQEVVIDIAEKILKCPCGRYYSKEASDNPPTILDCGHLVCTICAEKNVARTLLCTALQCPRPQSDRIRPALDLAWVMERLPAQFSHCHMCGKNHTKELCPKHQCMDENRVKKECQGVVCLYCIASDNFSTHRYS</sequence>
<feature type="non-terminal residue" evidence="5">
    <location>
        <position position="1"/>
    </location>
</feature>
<comment type="caution">
    <text evidence="5">The sequence shown here is derived from an EMBL/GenBank/DDBJ whole genome shotgun (WGS) entry which is preliminary data.</text>
</comment>
<accession>A0AAV5VFS3</accession>
<dbReference type="Proteomes" id="UP001432322">
    <property type="component" value="Unassembled WGS sequence"/>
</dbReference>
<evidence type="ECO:0000256" key="1">
    <source>
        <dbReference type="ARBA" id="ARBA00022723"/>
    </source>
</evidence>
<keyword evidence="2" id="KW-0863">Zinc-finger</keyword>
<evidence type="ECO:0000256" key="2">
    <source>
        <dbReference type="ARBA" id="ARBA00022771"/>
    </source>
</evidence>
<evidence type="ECO:0000256" key="3">
    <source>
        <dbReference type="ARBA" id="ARBA00022833"/>
    </source>
</evidence>
<feature type="region of interest" description="Disordered" evidence="4">
    <location>
        <begin position="152"/>
        <end position="207"/>
    </location>
</feature>
<feature type="compositionally biased region" description="Basic and acidic residues" evidence="4">
    <location>
        <begin position="58"/>
        <end position="67"/>
    </location>
</feature>
<feature type="region of interest" description="Disordered" evidence="4">
    <location>
        <begin position="1"/>
        <end position="140"/>
    </location>
</feature>
<dbReference type="GO" id="GO:0008270">
    <property type="term" value="F:zinc ion binding"/>
    <property type="evidence" value="ECO:0007669"/>
    <property type="project" value="UniProtKB-KW"/>
</dbReference>
<organism evidence="5 6">
    <name type="scientific">Pristionchus fissidentatus</name>
    <dbReference type="NCBI Taxonomy" id="1538716"/>
    <lineage>
        <taxon>Eukaryota</taxon>
        <taxon>Metazoa</taxon>
        <taxon>Ecdysozoa</taxon>
        <taxon>Nematoda</taxon>
        <taxon>Chromadorea</taxon>
        <taxon>Rhabditida</taxon>
        <taxon>Rhabditina</taxon>
        <taxon>Diplogasteromorpha</taxon>
        <taxon>Diplogasteroidea</taxon>
        <taxon>Neodiplogasteridae</taxon>
        <taxon>Pristionchus</taxon>
    </lineage>
</organism>
<protein>
    <recommendedName>
        <fullName evidence="7">RING-type domain-containing protein</fullName>
    </recommendedName>
</protein>
<feature type="compositionally biased region" description="Polar residues" evidence="4">
    <location>
        <begin position="71"/>
        <end position="100"/>
    </location>
</feature>
<evidence type="ECO:0000313" key="5">
    <source>
        <dbReference type="EMBL" id="GMT18153.1"/>
    </source>
</evidence>
<gene>
    <name evidence="5" type="ORF">PFISCL1PPCAC_9450</name>
</gene>
<dbReference type="AlphaFoldDB" id="A0AAV5VFS3"/>
<evidence type="ECO:0000313" key="6">
    <source>
        <dbReference type="Proteomes" id="UP001432322"/>
    </source>
</evidence>
<dbReference type="PROSITE" id="PS00518">
    <property type="entry name" value="ZF_RING_1"/>
    <property type="match status" value="1"/>
</dbReference>
<reference evidence="5" key="1">
    <citation type="submission" date="2023-10" db="EMBL/GenBank/DDBJ databases">
        <title>Genome assembly of Pristionchus species.</title>
        <authorList>
            <person name="Yoshida K."/>
            <person name="Sommer R.J."/>
        </authorList>
    </citation>
    <scope>NUCLEOTIDE SEQUENCE</scope>
    <source>
        <strain evidence="5">RS5133</strain>
    </source>
</reference>
<evidence type="ECO:0008006" key="7">
    <source>
        <dbReference type="Google" id="ProtNLM"/>
    </source>
</evidence>
<dbReference type="InterPro" id="IPR017907">
    <property type="entry name" value="Znf_RING_CS"/>
</dbReference>
<dbReference type="EMBL" id="BTSY01000003">
    <property type="protein sequence ID" value="GMT18153.1"/>
    <property type="molecule type" value="Genomic_DNA"/>
</dbReference>
<keyword evidence="3" id="KW-0862">Zinc</keyword>
<name>A0AAV5VFS3_9BILA</name>
<evidence type="ECO:0000256" key="4">
    <source>
        <dbReference type="SAM" id="MobiDB-lite"/>
    </source>
</evidence>
<keyword evidence="6" id="KW-1185">Reference proteome</keyword>
<feature type="compositionally biased region" description="Low complexity" evidence="4">
    <location>
        <begin position="154"/>
        <end position="163"/>
    </location>
</feature>